<keyword evidence="1" id="KW-0677">Repeat</keyword>
<comment type="caution">
    <text evidence="5">The sequence shown here is derived from an EMBL/GenBank/DDBJ whole genome shotgun (WGS) entry which is preliminary data.</text>
</comment>
<dbReference type="InParanoid" id="A0A5J5EKE1"/>
<evidence type="ECO:0000256" key="4">
    <source>
        <dbReference type="SAM" id="MobiDB-lite"/>
    </source>
</evidence>
<feature type="region of interest" description="Disordered" evidence="4">
    <location>
        <begin position="29"/>
        <end position="48"/>
    </location>
</feature>
<dbReference type="SMART" id="SM00248">
    <property type="entry name" value="ANK"/>
    <property type="match status" value="5"/>
</dbReference>
<reference evidence="5 6" key="1">
    <citation type="submission" date="2019-09" db="EMBL/GenBank/DDBJ databases">
        <title>Draft genome of the ectomycorrhizal ascomycete Sphaerosporella brunnea.</title>
        <authorList>
            <consortium name="DOE Joint Genome Institute"/>
            <person name="Benucci G.M."/>
            <person name="Marozzi G."/>
            <person name="Antonielli L."/>
            <person name="Sanchez S."/>
            <person name="Marco P."/>
            <person name="Wang X."/>
            <person name="Falini L.B."/>
            <person name="Barry K."/>
            <person name="Haridas S."/>
            <person name="Lipzen A."/>
            <person name="Labutti K."/>
            <person name="Grigoriev I.V."/>
            <person name="Murat C."/>
            <person name="Martin F."/>
            <person name="Albertini E."/>
            <person name="Donnini D."/>
            <person name="Bonito G."/>
        </authorList>
    </citation>
    <scope>NUCLEOTIDE SEQUENCE [LARGE SCALE GENOMIC DNA]</scope>
    <source>
        <strain evidence="5 6">Sb_GMNB300</strain>
    </source>
</reference>
<protein>
    <submittedName>
        <fullName evidence="5">Ankyrin repeat-containing domain protein</fullName>
    </submittedName>
</protein>
<organism evidence="5 6">
    <name type="scientific">Sphaerosporella brunnea</name>
    <dbReference type="NCBI Taxonomy" id="1250544"/>
    <lineage>
        <taxon>Eukaryota</taxon>
        <taxon>Fungi</taxon>
        <taxon>Dikarya</taxon>
        <taxon>Ascomycota</taxon>
        <taxon>Pezizomycotina</taxon>
        <taxon>Pezizomycetes</taxon>
        <taxon>Pezizales</taxon>
        <taxon>Pyronemataceae</taxon>
        <taxon>Sphaerosporella</taxon>
    </lineage>
</organism>
<keyword evidence="6" id="KW-1185">Reference proteome</keyword>
<dbReference type="PANTHER" id="PTHR24166:SF48">
    <property type="entry name" value="PROTEIN VAPYRIN"/>
    <property type="match status" value="1"/>
</dbReference>
<dbReference type="InterPro" id="IPR002110">
    <property type="entry name" value="Ankyrin_rpt"/>
</dbReference>
<evidence type="ECO:0000313" key="5">
    <source>
        <dbReference type="EMBL" id="KAA8895681.1"/>
    </source>
</evidence>
<dbReference type="PROSITE" id="PS50297">
    <property type="entry name" value="ANK_REP_REGION"/>
    <property type="match status" value="1"/>
</dbReference>
<dbReference type="PROSITE" id="PS50088">
    <property type="entry name" value="ANK_REPEAT"/>
    <property type="match status" value="1"/>
</dbReference>
<dbReference type="SUPFAM" id="SSF48403">
    <property type="entry name" value="Ankyrin repeat"/>
    <property type="match status" value="1"/>
</dbReference>
<dbReference type="OrthoDB" id="195446at2759"/>
<dbReference type="PANTHER" id="PTHR24166">
    <property type="entry name" value="ROLLING PEBBLES, ISOFORM B"/>
    <property type="match status" value="1"/>
</dbReference>
<evidence type="ECO:0000256" key="3">
    <source>
        <dbReference type="PROSITE-ProRule" id="PRU00023"/>
    </source>
</evidence>
<dbReference type="InterPro" id="IPR036770">
    <property type="entry name" value="Ankyrin_rpt-contain_sf"/>
</dbReference>
<dbReference type="InterPro" id="IPR050889">
    <property type="entry name" value="Dendritic_Spine_Reg/Scaffold"/>
</dbReference>
<keyword evidence="2 3" id="KW-0040">ANK repeat</keyword>
<dbReference type="AlphaFoldDB" id="A0A5J5EKE1"/>
<dbReference type="EMBL" id="VXIS01000249">
    <property type="protein sequence ID" value="KAA8895681.1"/>
    <property type="molecule type" value="Genomic_DNA"/>
</dbReference>
<dbReference type="Gene3D" id="1.25.40.20">
    <property type="entry name" value="Ankyrin repeat-containing domain"/>
    <property type="match status" value="1"/>
</dbReference>
<accession>A0A5J5EKE1</accession>
<dbReference type="PRINTS" id="PR01415">
    <property type="entry name" value="ANKYRIN"/>
</dbReference>
<gene>
    <name evidence="5" type="ORF">FN846DRAFT_968524</name>
</gene>
<evidence type="ECO:0000256" key="2">
    <source>
        <dbReference type="ARBA" id="ARBA00023043"/>
    </source>
</evidence>
<dbReference type="Proteomes" id="UP000326924">
    <property type="component" value="Unassembled WGS sequence"/>
</dbReference>
<name>A0A5J5EKE1_9PEZI</name>
<sequence>MEPVFGAPKKQRLQHPKVTFSNRVVMIPPRASEHCDDDEERRRNREADLNQEYVPREYAFALKQLAGLRSRRAAMYRLIDPSSQQLDSSQGTRTTPAQPFQFMLLSLDIVLKISDYLDASTLSALSRTCSELHLRFTPVLYDRLLITRDLGYFRFGYPADQRDFLLLQAVEKGSLTACRFFLAVGADPNVIDCHPMEWSALMIAICTENAETACALVSLLLEAGADPLWKSTDGFNAMHVAAMKGVVEVVKILWSCCRMRRISIDLETPYRQTPLHLATCHRRTEVIKFLLEKGADPTIKDDKGDNPLWCALNGKALDCAALMLDALQLDREKRPRRLDGARLGNSQIHDPATLLLTAGKLARGRNDTYR</sequence>
<dbReference type="Pfam" id="PF12796">
    <property type="entry name" value="Ank_2"/>
    <property type="match status" value="1"/>
</dbReference>
<feature type="repeat" description="ANK" evidence="3">
    <location>
        <begin position="270"/>
        <end position="302"/>
    </location>
</feature>
<evidence type="ECO:0000256" key="1">
    <source>
        <dbReference type="ARBA" id="ARBA00022737"/>
    </source>
</evidence>
<proteinExistence type="predicted"/>
<evidence type="ECO:0000313" key="6">
    <source>
        <dbReference type="Proteomes" id="UP000326924"/>
    </source>
</evidence>